<dbReference type="PANTHER" id="PTHR12741:SF48">
    <property type="entry name" value="1,3-BETA-GLUCAN SYNTHASE COMPONENT FKS1-RELATED"/>
    <property type="match status" value="1"/>
</dbReference>
<dbReference type="Pfam" id="PF14288">
    <property type="entry name" value="FKS1_dom1"/>
    <property type="match status" value="1"/>
</dbReference>
<comment type="similarity">
    <text evidence="2">Belongs to the glycosyltransferase 48 family.</text>
</comment>
<reference evidence="14" key="1">
    <citation type="submission" date="2024-06" db="EMBL/GenBank/DDBJ databases">
        <title>Multi-omics analyses provide insights into the biosynthesis of the anticancer antibiotic pleurotin in Hohenbuehelia grisea.</title>
        <authorList>
            <person name="Weaver J.A."/>
            <person name="Alberti F."/>
        </authorList>
    </citation>
    <scope>NUCLEOTIDE SEQUENCE [LARGE SCALE GENOMIC DNA]</scope>
    <source>
        <strain evidence="14">T-177</strain>
    </source>
</reference>
<feature type="region of interest" description="Disordered" evidence="10">
    <location>
        <begin position="198"/>
        <end position="223"/>
    </location>
</feature>
<evidence type="ECO:0000256" key="7">
    <source>
        <dbReference type="ARBA" id="ARBA00022989"/>
    </source>
</evidence>
<feature type="transmembrane region" description="Helical" evidence="11">
    <location>
        <begin position="1303"/>
        <end position="1324"/>
    </location>
</feature>
<dbReference type="EMBL" id="JASNQZ010000015">
    <property type="protein sequence ID" value="KAL0946252.1"/>
    <property type="molecule type" value="Genomic_DNA"/>
</dbReference>
<evidence type="ECO:0000256" key="11">
    <source>
        <dbReference type="SAM" id="Phobius"/>
    </source>
</evidence>
<evidence type="ECO:0000256" key="1">
    <source>
        <dbReference type="ARBA" id="ARBA00004141"/>
    </source>
</evidence>
<dbReference type="PANTHER" id="PTHR12741">
    <property type="entry name" value="LYST-INTERACTING PROTEIN LIP5 DOPAMINE RESPONSIVE PROTEIN DRG-1"/>
    <property type="match status" value="1"/>
</dbReference>
<keyword evidence="4" id="KW-0328">Glycosyltransferase</keyword>
<evidence type="ECO:0000259" key="12">
    <source>
        <dbReference type="SMART" id="SM01205"/>
    </source>
</evidence>
<evidence type="ECO:0000256" key="2">
    <source>
        <dbReference type="ARBA" id="ARBA00009040"/>
    </source>
</evidence>
<evidence type="ECO:0000313" key="14">
    <source>
        <dbReference type="Proteomes" id="UP001556367"/>
    </source>
</evidence>
<feature type="transmembrane region" description="Helical" evidence="11">
    <location>
        <begin position="500"/>
        <end position="519"/>
    </location>
</feature>
<feature type="transmembrane region" description="Helical" evidence="11">
    <location>
        <begin position="388"/>
        <end position="409"/>
    </location>
</feature>
<accession>A0ABR3ISI3</accession>
<keyword evidence="8 11" id="KW-0472">Membrane</keyword>
<feature type="transmembrane region" description="Helical" evidence="11">
    <location>
        <begin position="469"/>
        <end position="488"/>
    </location>
</feature>
<dbReference type="Pfam" id="PF23605">
    <property type="entry name" value="FKS1_dom2"/>
    <property type="match status" value="1"/>
</dbReference>
<dbReference type="SMART" id="SM01205">
    <property type="entry name" value="FKS1_dom1"/>
    <property type="match status" value="1"/>
</dbReference>
<evidence type="ECO:0000256" key="8">
    <source>
        <dbReference type="ARBA" id="ARBA00023136"/>
    </source>
</evidence>
<gene>
    <name evidence="13" type="ORF">HGRIS_012507</name>
</gene>
<feature type="transmembrane region" description="Helical" evidence="11">
    <location>
        <begin position="429"/>
        <end position="449"/>
    </location>
</feature>
<dbReference type="InterPro" id="IPR003440">
    <property type="entry name" value="Glyco_trans_48_dom"/>
</dbReference>
<evidence type="ECO:0000256" key="10">
    <source>
        <dbReference type="SAM" id="MobiDB-lite"/>
    </source>
</evidence>
<feature type="domain" description="1,3-beta-glucan synthase component FKS1-like" evidence="12">
    <location>
        <begin position="242"/>
        <end position="354"/>
    </location>
</feature>
<protein>
    <recommendedName>
        <fullName evidence="3">1,3-beta-glucan synthase</fullName>
        <ecNumber evidence="3">2.4.1.34</ecNumber>
    </recommendedName>
</protein>
<evidence type="ECO:0000256" key="6">
    <source>
        <dbReference type="ARBA" id="ARBA00022692"/>
    </source>
</evidence>
<feature type="transmembrane region" description="Helical" evidence="11">
    <location>
        <begin position="1394"/>
        <end position="1414"/>
    </location>
</feature>
<comment type="catalytic activity">
    <reaction evidence="9">
        <text>[(1-&gt;3)-beta-D-glucosyl](n) + UDP-alpha-D-glucose = [(1-&gt;3)-beta-D-glucosyl](n+1) + UDP + H(+)</text>
        <dbReference type="Rhea" id="RHEA:21476"/>
        <dbReference type="Rhea" id="RHEA-COMP:11146"/>
        <dbReference type="Rhea" id="RHEA-COMP:14303"/>
        <dbReference type="ChEBI" id="CHEBI:15378"/>
        <dbReference type="ChEBI" id="CHEBI:37671"/>
        <dbReference type="ChEBI" id="CHEBI:58223"/>
        <dbReference type="ChEBI" id="CHEBI:58885"/>
        <dbReference type="EC" id="2.4.1.34"/>
    </reaction>
</comment>
<keyword evidence="6 11" id="KW-0812">Transmembrane</keyword>
<feature type="transmembrane region" description="Helical" evidence="11">
    <location>
        <begin position="1551"/>
        <end position="1574"/>
    </location>
</feature>
<proteinExistence type="inferred from homology"/>
<dbReference type="Proteomes" id="UP001556367">
    <property type="component" value="Unassembled WGS sequence"/>
</dbReference>
<feature type="transmembrane region" description="Helical" evidence="11">
    <location>
        <begin position="601"/>
        <end position="627"/>
    </location>
</feature>
<feature type="transmembrane region" description="Helical" evidence="11">
    <location>
        <begin position="1508"/>
        <end position="1531"/>
    </location>
</feature>
<evidence type="ECO:0000256" key="3">
    <source>
        <dbReference type="ARBA" id="ARBA00012589"/>
    </source>
</evidence>
<sequence length="1615" mass="184940">MPARPPPGPTSQEGYSSSPSTEANHDPFNAAPRRYRDDNESDNVDFARHRDTYASDVSNPDYNDQPYYDQNDAYHTDSDVDVYNQRYAPSAESLAPPPRPVGIQEDYPAWASERQIPLSKEEIEDVFLDLTQKFGFQRDSMRNMFDFLMQLLDSRASRMSPNQALLTLHADYIGGQHANYRKWYFAAQLDLDDAVGQSQNPGLNRLRSQRGKGKPGANPTHAKSLNTALERWRQAMESMSQYDRLRQIALYLLLWGEAAQVRFVPECLCFIFKCADDYYRSPECQSRVEPVPEGLYLRAVVKPLYRFFQNQGYEVIDGKFFRREKDHQDIIGYDDVNQLFWYPEGIARIVLTDKTRLVDLPPAQRFMKFDRIDWNRAFFKTYYEKRSFGHLLVNFNRIWVIHISLYYFYTAFNAPTVYAVKGRSSPAMTWSATALGGAVATIIMILATLAEFSYIPTTWNNTSHLTRRLFFLFVTLGLTCGPTFYVAIAEHNGSGGSLSLILGIVQFFISAIATLLFSIMPSGRMFGDRVAGKSRKYLASQTFTASYPSLPTTSRLASFLLWFLVFGCKFTESYFFLTLSFSDPIRVMVGMKVQGCNDKLFGNALCTNHVAFALTIMFIMDLVLFFLDTFLWYIIWNTTFSIARSFVLGLSIWTPWKDIFTRLPKRIYAKLLASRDMEVKYKPKVLVSQIWNAIIISMYREHLLSIDHVQKLLYHQIDTGEGGRRSLRAPPFFISQRDKGFKGEFFPPGSEAERRISFFAQSLTIDVPEPLPVEAMPTFTVLTPHYNEKILLSLREIIREEDQNTRVTLLEYLKQLHPVEWENFVKDTKILAQESAMFNGPNPFGVDEKAQSKMDDLPFYCIGFKSAAPEFTLRTRIWASLRAQTLYRTVSGMMNYSKAIKLLYRVENPEVVQLFGGNTDKLERELERMARRKFKFVVSMQRYSKFNKEEQENAEFLLRAYPDLQIAYLEETTGKDGSDPRIFSALIDGHSEFIPETGRRRPKFRIELPGNPILGDGKSDNQNHAIIFYRGEYLQLIDANQDNYLEECLKIRNVLGEFEEYAVSNQSPYAQWGHQDFHRAPVAIVGAREYIFSENIGILGDLAAGKEQTFGTLSARSMAWIGGKLHYGHPDFLNGLYMNTRGGVSKAQKGLHLNEDIYAGMNAFGRGGRIKHTEYYQCGKGRDLGFGTILNFQTKLGTGMGEQMLSREYYYLGTQLPIDRFLTFYYGHPGFQINNMLVILSVQIFIVTCEYKCCAIRVDSDDFVPVVFLGTLNAQLPICKYTSSGQFIGGQSGCYNLVPVFDWIRRCIISIFLVFMIAFLPLFLQELVERGTGKAVVRLAKQFGSLSPVFEIFSTQIYTHSILSNMTFGGARYIATGRGFATTRINFSVLFSRFAGPSIYLGVRTLIMLLYVTLSMWTPYLIYFWISILSLCIAPFLFNPHQFVFSDFIIDYREFLRWMSRGNSRSHKTSWTNYCRLSRTMITGYKKKRLGHPSEKLSGDVPRAKWRAVLFSEIIFPIILAILFVIAYMFVKSFPINGRQPPSPLIRIAVISLGPIVFNAAILLTLFIVSLFLGPMLDPMFPMFGSIMAFIAHAFGVVGMVGFFEFFVSFSFYPE</sequence>
<feature type="compositionally biased region" description="Polar residues" evidence="10">
    <location>
        <begin position="10"/>
        <end position="22"/>
    </location>
</feature>
<evidence type="ECO:0000313" key="13">
    <source>
        <dbReference type="EMBL" id="KAL0946252.1"/>
    </source>
</evidence>
<keyword evidence="5" id="KW-0808">Transferase</keyword>
<evidence type="ECO:0000256" key="4">
    <source>
        <dbReference type="ARBA" id="ARBA00022676"/>
    </source>
</evidence>
<dbReference type="EC" id="2.4.1.34" evidence="3"/>
<comment type="subcellular location">
    <subcellularLocation>
        <location evidence="1">Membrane</location>
        <topology evidence="1">Multi-pass membrane protein</topology>
    </subcellularLocation>
</comment>
<feature type="transmembrane region" description="Helical" evidence="11">
    <location>
        <begin position="1586"/>
        <end position="1613"/>
    </location>
</feature>
<keyword evidence="7 11" id="KW-1133">Transmembrane helix</keyword>
<name>A0ABR3ISI3_9AGAR</name>
<dbReference type="Pfam" id="PF02364">
    <property type="entry name" value="Glucan_synthase"/>
    <property type="match status" value="1"/>
</dbReference>
<feature type="transmembrane region" description="Helical" evidence="11">
    <location>
        <begin position="559"/>
        <end position="581"/>
    </location>
</feature>
<dbReference type="InterPro" id="IPR056261">
    <property type="entry name" value="FKS1-like_dom2"/>
</dbReference>
<dbReference type="InterPro" id="IPR026899">
    <property type="entry name" value="FKS1-like_dom1"/>
</dbReference>
<evidence type="ECO:0000256" key="9">
    <source>
        <dbReference type="ARBA" id="ARBA00047777"/>
    </source>
</evidence>
<feature type="region of interest" description="Disordered" evidence="10">
    <location>
        <begin position="1"/>
        <end position="74"/>
    </location>
</feature>
<feature type="transmembrane region" description="Helical" evidence="11">
    <location>
        <begin position="1420"/>
        <end position="1438"/>
    </location>
</feature>
<organism evidence="13 14">
    <name type="scientific">Hohenbuehelia grisea</name>
    <dbReference type="NCBI Taxonomy" id="104357"/>
    <lineage>
        <taxon>Eukaryota</taxon>
        <taxon>Fungi</taxon>
        <taxon>Dikarya</taxon>
        <taxon>Basidiomycota</taxon>
        <taxon>Agaricomycotina</taxon>
        <taxon>Agaricomycetes</taxon>
        <taxon>Agaricomycetidae</taxon>
        <taxon>Agaricales</taxon>
        <taxon>Pleurotineae</taxon>
        <taxon>Pleurotaceae</taxon>
        <taxon>Hohenbuehelia</taxon>
    </lineage>
</organism>
<keyword evidence="14" id="KW-1185">Reference proteome</keyword>
<evidence type="ECO:0000256" key="5">
    <source>
        <dbReference type="ARBA" id="ARBA00022679"/>
    </source>
</evidence>
<comment type="caution">
    <text evidence="13">The sequence shown here is derived from an EMBL/GenBank/DDBJ whole genome shotgun (WGS) entry which is preliminary data.</text>
</comment>
<feature type="compositionally biased region" description="Low complexity" evidence="10">
    <location>
        <begin position="59"/>
        <end position="71"/>
    </location>
</feature>